<organism evidence="1">
    <name type="scientific">Ligilactobacillus agilis</name>
    <dbReference type="NCBI Taxonomy" id="1601"/>
    <lineage>
        <taxon>Bacteria</taxon>
        <taxon>Bacillati</taxon>
        <taxon>Bacillota</taxon>
        <taxon>Bacilli</taxon>
        <taxon>Lactobacillales</taxon>
        <taxon>Lactobacillaceae</taxon>
        <taxon>Ligilactobacillus</taxon>
    </lineage>
</organism>
<accession>A0A6F9XPG8</accession>
<evidence type="ECO:0000313" key="1">
    <source>
        <dbReference type="EMBL" id="GET07171.1"/>
    </source>
</evidence>
<name>A0A6F9XPG8_9LACO</name>
<reference evidence="1" key="1">
    <citation type="submission" date="2019-10" db="EMBL/GenBank/DDBJ databases">
        <title>Lactobacillus agilis SY212 Whole Genome Sequencing Project.</title>
        <authorList>
            <person name="Suzuki S."/>
            <person name="Endo A."/>
            <person name="Maeno S."/>
            <person name="Shiwa Y."/>
            <person name="Matsutani M."/>
            <person name="Kajikawa A."/>
        </authorList>
    </citation>
    <scope>NUCLEOTIDE SEQUENCE</scope>
    <source>
        <strain evidence="1">SY212</strain>
    </source>
</reference>
<sequence length="114" mass="12982">MNVIEIGLDDWALVKQIESDYLNEGAFLKVITKATYLNGKQICIIYANGIMHEDENQARHSAYKNNWDNKLVQKIAKKYDCLIDGYDIYCLHGNLIKLVQCITAIDVAFGVVKK</sequence>
<dbReference type="EMBL" id="BLAM01000210">
    <property type="protein sequence ID" value="GET07171.1"/>
    <property type="molecule type" value="Genomic_DNA"/>
</dbReference>
<comment type="caution">
    <text evidence="1">The sequence shown here is derived from an EMBL/GenBank/DDBJ whole genome shotgun (WGS) entry which is preliminary data.</text>
</comment>
<protein>
    <submittedName>
        <fullName evidence="1">Uncharacterized protein</fullName>
    </submittedName>
</protein>
<gene>
    <name evidence="1" type="ORF">SY212_22010</name>
</gene>
<dbReference type="Proteomes" id="UP000494265">
    <property type="component" value="Unassembled WGS sequence"/>
</dbReference>
<dbReference type="RefSeq" id="WP_172585289.1">
    <property type="nucleotide sequence ID" value="NZ_BLAM01000210.1"/>
</dbReference>
<dbReference type="AlphaFoldDB" id="A0A6F9XPG8"/>
<proteinExistence type="predicted"/>